<dbReference type="PROSITE" id="PS00760">
    <property type="entry name" value="SPASE_I_2"/>
    <property type="match status" value="1"/>
</dbReference>
<dbReference type="CDD" id="cd06530">
    <property type="entry name" value="S26_SPase_I"/>
    <property type="match status" value="1"/>
</dbReference>
<dbReference type="EC" id="3.4.21.89" evidence="5"/>
<comment type="caution">
    <text evidence="5">The sequence shown here is derived from an EMBL/GenBank/DDBJ whole genome shotgun (WGS) entry which is preliminary data.</text>
</comment>
<name>A0A645GML7_9ZZZZ</name>
<dbReference type="Pfam" id="PF10502">
    <property type="entry name" value="Peptidase_S26"/>
    <property type="match status" value="1"/>
</dbReference>
<dbReference type="GO" id="GO:0009003">
    <property type="term" value="F:signal peptidase activity"/>
    <property type="evidence" value="ECO:0007669"/>
    <property type="project" value="UniProtKB-EC"/>
</dbReference>
<evidence type="ECO:0000259" key="4">
    <source>
        <dbReference type="Pfam" id="PF10502"/>
    </source>
</evidence>
<dbReference type="Gene3D" id="2.10.109.10">
    <property type="entry name" value="Umud Fragment, subunit A"/>
    <property type="match status" value="1"/>
</dbReference>
<evidence type="ECO:0000256" key="2">
    <source>
        <dbReference type="ARBA" id="ARBA00022670"/>
    </source>
</evidence>
<dbReference type="InterPro" id="IPR019757">
    <property type="entry name" value="Pept_S26A_signal_pept_1_Lys-AS"/>
</dbReference>
<accession>A0A645GML7</accession>
<protein>
    <submittedName>
        <fullName evidence="5">Signal peptidase IB</fullName>
        <ecNumber evidence="5">3.4.21.89</ecNumber>
    </submittedName>
</protein>
<dbReference type="NCBIfam" id="TIGR02227">
    <property type="entry name" value="sigpep_I_bact"/>
    <property type="match status" value="1"/>
</dbReference>
<dbReference type="InterPro" id="IPR000223">
    <property type="entry name" value="Pept_S26A_signal_pept_1"/>
</dbReference>
<keyword evidence="2" id="KW-0645">Protease</keyword>
<dbReference type="PRINTS" id="PR00727">
    <property type="entry name" value="LEADERPTASE"/>
</dbReference>
<dbReference type="GO" id="GO:0004252">
    <property type="term" value="F:serine-type endopeptidase activity"/>
    <property type="evidence" value="ECO:0007669"/>
    <property type="project" value="InterPro"/>
</dbReference>
<reference evidence="5" key="1">
    <citation type="submission" date="2019-08" db="EMBL/GenBank/DDBJ databases">
        <authorList>
            <person name="Kucharzyk K."/>
            <person name="Murdoch R.W."/>
            <person name="Higgins S."/>
            <person name="Loffler F."/>
        </authorList>
    </citation>
    <scope>NUCLEOTIDE SEQUENCE</scope>
</reference>
<dbReference type="InterPro" id="IPR019533">
    <property type="entry name" value="Peptidase_S26"/>
</dbReference>
<organism evidence="5">
    <name type="scientific">bioreactor metagenome</name>
    <dbReference type="NCBI Taxonomy" id="1076179"/>
    <lineage>
        <taxon>unclassified sequences</taxon>
        <taxon>metagenomes</taxon>
        <taxon>ecological metagenomes</taxon>
    </lineage>
</organism>
<gene>
    <name evidence="5" type="primary">spsB_9</name>
    <name evidence="5" type="ORF">SDC9_175597</name>
</gene>
<dbReference type="PROSITE" id="PS00501">
    <property type="entry name" value="SPASE_I_1"/>
    <property type="match status" value="1"/>
</dbReference>
<dbReference type="EMBL" id="VSSQ01078334">
    <property type="protein sequence ID" value="MPN28158.1"/>
    <property type="molecule type" value="Genomic_DNA"/>
</dbReference>
<comment type="similarity">
    <text evidence="1">Belongs to the peptidase S26 family.</text>
</comment>
<sequence length="168" mass="18880">MLMAMMKLRRKILWVALVVVILTAIAYEFQPYRILAIRGDSMFPTLKNGAWMLVDTAAYRLAPVRNGDVVVLHHGDTTYVKRVVAVPGDEILMVRSPEASAVLIPLRMVIPAIELCRNHAETRLERLIIADDEFYAIDDNRTASFDSRDFGPIPCGEIIGRVVLPHLP</sequence>
<dbReference type="AlphaFoldDB" id="A0A645GML7"/>
<feature type="domain" description="Peptidase S26" evidence="4">
    <location>
        <begin position="14"/>
        <end position="165"/>
    </location>
</feature>
<dbReference type="SUPFAM" id="SSF51306">
    <property type="entry name" value="LexA/Signal peptidase"/>
    <property type="match status" value="1"/>
</dbReference>
<evidence type="ECO:0000313" key="5">
    <source>
        <dbReference type="EMBL" id="MPN28158.1"/>
    </source>
</evidence>
<dbReference type="PANTHER" id="PTHR43390">
    <property type="entry name" value="SIGNAL PEPTIDASE I"/>
    <property type="match status" value="1"/>
</dbReference>
<evidence type="ECO:0000256" key="3">
    <source>
        <dbReference type="ARBA" id="ARBA00022801"/>
    </source>
</evidence>
<proteinExistence type="inferred from homology"/>
<dbReference type="GO" id="GO:0016020">
    <property type="term" value="C:membrane"/>
    <property type="evidence" value="ECO:0007669"/>
    <property type="project" value="InterPro"/>
</dbReference>
<dbReference type="PANTHER" id="PTHR43390:SF1">
    <property type="entry name" value="CHLOROPLAST PROCESSING PEPTIDASE"/>
    <property type="match status" value="1"/>
</dbReference>
<evidence type="ECO:0000256" key="1">
    <source>
        <dbReference type="ARBA" id="ARBA00009370"/>
    </source>
</evidence>
<keyword evidence="3 5" id="KW-0378">Hydrolase</keyword>
<dbReference type="InterPro" id="IPR036286">
    <property type="entry name" value="LexA/Signal_pep-like_sf"/>
</dbReference>
<dbReference type="InterPro" id="IPR019756">
    <property type="entry name" value="Pept_S26A_signal_pept_1_Ser-AS"/>
</dbReference>
<dbReference type="GO" id="GO:0006465">
    <property type="term" value="P:signal peptide processing"/>
    <property type="evidence" value="ECO:0007669"/>
    <property type="project" value="InterPro"/>
</dbReference>